<feature type="compositionally biased region" description="Acidic residues" evidence="7">
    <location>
        <begin position="686"/>
        <end position="701"/>
    </location>
</feature>
<feature type="compositionally biased region" description="Polar residues" evidence="7">
    <location>
        <begin position="323"/>
        <end position="333"/>
    </location>
</feature>
<feature type="region of interest" description="Disordered" evidence="7">
    <location>
        <begin position="194"/>
        <end position="534"/>
    </location>
</feature>
<feature type="region of interest" description="Disordered" evidence="7">
    <location>
        <begin position="744"/>
        <end position="766"/>
    </location>
</feature>
<feature type="region of interest" description="Disordered" evidence="7">
    <location>
        <begin position="618"/>
        <end position="728"/>
    </location>
</feature>
<feature type="compositionally biased region" description="Acidic residues" evidence="7">
    <location>
        <begin position="297"/>
        <end position="308"/>
    </location>
</feature>
<dbReference type="GO" id="GO:0034457">
    <property type="term" value="C:Mpp10 complex"/>
    <property type="evidence" value="ECO:0000318"/>
    <property type="project" value="GO_Central"/>
</dbReference>
<feature type="compositionally biased region" description="Basic and acidic residues" evidence="7">
    <location>
        <begin position="713"/>
        <end position="728"/>
    </location>
</feature>
<feature type="region of interest" description="Disordered" evidence="7">
    <location>
        <begin position="1083"/>
        <end position="1172"/>
    </location>
</feature>
<feature type="compositionally biased region" description="Low complexity" evidence="7">
    <location>
        <begin position="1158"/>
        <end position="1169"/>
    </location>
</feature>
<feature type="compositionally biased region" description="Basic and acidic residues" evidence="7">
    <location>
        <begin position="361"/>
        <end position="374"/>
    </location>
</feature>
<dbReference type="AlphaFoldDB" id="A0A8R1Z6C8"/>
<feature type="compositionally biased region" description="Basic and acidic residues" evidence="7">
    <location>
        <begin position="1086"/>
        <end position="1108"/>
    </location>
</feature>
<feature type="compositionally biased region" description="Low complexity" evidence="7">
    <location>
        <begin position="127"/>
        <end position="139"/>
    </location>
</feature>
<dbReference type="PANTHER" id="PTHR17039">
    <property type="entry name" value="U3 SMALL NUCLEOLAR RIBONUCLEOPROTEIN PROTEIN MPP10"/>
    <property type="match status" value="1"/>
</dbReference>
<reference evidence="8" key="2">
    <citation type="submission" date="2022-06" db="UniProtKB">
        <authorList>
            <consortium name="EnsemblMetazoa"/>
        </authorList>
    </citation>
    <scope>IDENTIFICATION</scope>
    <source>
        <strain evidence="8">PS312</strain>
    </source>
</reference>
<keyword evidence="9" id="KW-1185">Reference proteome</keyword>
<dbReference type="OrthoDB" id="445326at2759"/>
<dbReference type="Proteomes" id="UP000005239">
    <property type="component" value="Unassembled WGS sequence"/>
</dbReference>
<keyword evidence="5" id="KW-0687">Ribonucleoprotein</keyword>
<dbReference type="Pfam" id="PF04006">
    <property type="entry name" value="Mpp10"/>
    <property type="match status" value="1"/>
</dbReference>
<feature type="compositionally biased region" description="Basic residues" evidence="7">
    <location>
        <begin position="1109"/>
        <end position="1118"/>
    </location>
</feature>
<feature type="compositionally biased region" description="Acidic residues" evidence="7">
    <location>
        <begin position="631"/>
        <end position="678"/>
    </location>
</feature>
<dbReference type="GO" id="GO:0005732">
    <property type="term" value="C:sno(s)RNA-containing ribonucleoprotein complex"/>
    <property type="evidence" value="ECO:0007669"/>
    <property type="project" value="InterPro"/>
</dbReference>
<dbReference type="EnsemblMetazoa" id="PPA46822.1">
    <property type="protein sequence ID" value="PPA46822.1"/>
    <property type="gene ID" value="WBGene00304601"/>
</dbReference>
<sequence length="1213" mass="135309">LRYIMPRKKSEDSDDDIQFIPNLRKSARIASKGESTPSRGNSVTGASSAAPTTSRSVSNKSESVESELMRAGTPTRRGTKKSGSIEPDANVALTPSRRTSARLSMSEHPDNSEEFLELPTPTRRRTTSTSSTGSVTTPRRTTRAAVKALPVLLEVEANEDEALKTPPIEESVLGIPASAQKRHFNLASKLVKMLDSPVKKPVRKVEDNEVVVLPVERESPRKKSPTKESPKKESPKKESPKKESPKKESPKKAESPAKGPASPKKDSPKAVDETPKKGKTPKKDGSAKITSWPNKDDESEDEPMDWEEGPQKTPIVFHPKSAAKSTAVKQRLQQLVPDQVDTPTSRAARRGRPSAAVIFGEDEKKEEEKEKQKEDEESDNDSVFLPNSPAKKTTDAQLSPEKTTVPPKSPTVKAEKKISPVKKTITPSKSPVKDVEEEEENEKDEDEDEEEHEDEDEDEAMDEEEEVEENEEEEEEEVEVVESPKKIEKKKKVVEVVEEEEEEDEEEMEDENEEVDEDEEEEEEGGEDDEEDGLFPAVSFKKVFDGSVDFIAALASVYAWAFARGSSRFDDLPGKLVNGTEAETVWQQIDHRNGQITKDNKKAKKAGLFNKDISLSVSEKKKGKKRRAKDEDEDEEQDDVQFDDEDLLMDEDEEEGEGEDDEGEDEEEEGNLFDMTEEELARLDEDLVALEEEGYDEEGEEERPKKKKKKKDGKGAEGEKKKFPKSSVDDRFFSLAEMEAAADELEKEGAIEEGILDDGEDEGGDAAYTYDEFFGAAEDADDVFGGMKKGKKAKRSAMEDNEDDSVAVSKKAAKAEARKSVSWADASGEGKLREERLIEASGKMRRLTSSALAGEEDEEQEGGVKEEVEEERILLGPADEEDKADKTPLKGSIKSIKKRIAQLEDENLEARKWDLQGEVGSAQRGENTLLEQHVEFDHGMTRAPTITEDFNEKIEAIVLQRFKDKAWDDPVRTVRQEERTEDYRNKLVDEDLLIKQSLSSVYEKEYEKAQVGADAAAAGQPAVNPKHAEIDEAWTELFGLIDPLFHFNVTPQQAKAEVKVITNVLALQQEEVGAMMSTEDMLIAPEEVKKREKGTLKGKEERDTTDKKRERRKKKQKQRAVVLSRGEDGLKRMLEKKEEEAGENGEPKKKKKKKNTDGAAAPTASAGAGKFKSSEFFTKLQATVQNELVEKTKKNKAKAGKLASNGNSAKFKL</sequence>
<keyword evidence="2" id="KW-0690">Ribosome biogenesis</keyword>
<feature type="region of interest" description="Disordered" evidence="7">
    <location>
        <begin position="784"/>
        <end position="891"/>
    </location>
</feature>
<feature type="compositionally biased region" description="Basic and acidic residues" evidence="7">
    <location>
        <begin position="263"/>
        <end position="286"/>
    </location>
</feature>
<feature type="compositionally biased region" description="Polar residues" evidence="7">
    <location>
        <begin position="33"/>
        <end position="53"/>
    </location>
</feature>
<feature type="compositionally biased region" description="Basic and acidic residues" evidence="7">
    <location>
        <begin position="1125"/>
        <end position="1139"/>
    </location>
</feature>
<comment type="similarity">
    <text evidence="6">Belongs to the MPP10 family.</text>
</comment>
<evidence type="ECO:0000256" key="1">
    <source>
        <dbReference type="ARBA" id="ARBA00004604"/>
    </source>
</evidence>
<evidence type="ECO:0000313" key="8">
    <source>
        <dbReference type="EnsemblMetazoa" id="PPA46822.1"/>
    </source>
</evidence>
<evidence type="ECO:0000313" key="9">
    <source>
        <dbReference type="Proteomes" id="UP000005239"/>
    </source>
</evidence>
<protein>
    <submittedName>
        <fullName evidence="8">Uncharacterized protein</fullName>
    </submittedName>
</protein>
<feature type="compositionally biased region" description="Basic and acidic residues" evidence="7">
    <location>
        <begin position="215"/>
        <end position="255"/>
    </location>
</feature>
<feature type="compositionally biased region" description="Acidic residues" evidence="7">
    <location>
        <begin position="496"/>
        <end position="533"/>
    </location>
</feature>
<dbReference type="InterPro" id="IPR012173">
    <property type="entry name" value="Mpp10"/>
</dbReference>
<keyword evidence="4" id="KW-0539">Nucleus</keyword>
<feature type="compositionally biased region" description="Acidic residues" evidence="7">
    <location>
        <begin position="435"/>
        <end position="480"/>
    </location>
</feature>
<evidence type="ECO:0000256" key="4">
    <source>
        <dbReference type="ARBA" id="ARBA00023242"/>
    </source>
</evidence>
<organism evidence="8 9">
    <name type="scientific">Pristionchus pacificus</name>
    <name type="common">Parasitic nematode worm</name>
    <dbReference type="NCBI Taxonomy" id="54126"/>
    <lineage>
        <taxon>Eukaryota</taxon>
        <taxon>Metazoa</taxon>
        <taxon>Ecdysozoa</taxon>
        <taxon>Nematoda</taxon>
        <taxon>Chromadorea</taxon>
        <taxon>Rhabditida</taxon>
        <taxon>Rhabditina</taxon>
        <taxon>Diplogasteromorpha</taxon>
        <taxon>Diplogasteroidea</taxon>
        <taxon>Neodiplogasteridae</taxon>
        <taxon>Pristionchus</taxon>
    </lineage>
</organism>
<comment type="subcellular location">
    <subcellularLocation>
        <location evidence="1">Nucleus</location>
        <location evidence="1">Nucleolus</location>
    </subcellularLocation>
</comment>
<keyword evidence="3" id="KW-0698">rRNA processing</keyword>
<feature type="compositionally biased region" description="Basic and acidic residues" evidence="7">
    <location>
        <begin position="828"/>
        <end position="838"/>
    </location>
</feature>
<proteinExistence type="inferred from homology"/>
<evidence type="ECO:0000256" key="3">
    <source>
        <dbReference type="ARBA" id="ARBA00022552"/>
    </source>
</evidence>
<evidence type="ECO:0000256" key="6">
    <source>
        <dbReference type="ARBA" id="ARBA00029455"/>
    </source>
</evidence>
<evidence type="ECO:0000256" key="2">
    <source>
        <dbReference type="ARBA" id="ARBA00022517"/>
    </source>
</evidence>
<gene>
    <name evidence="8" type="primary">WBGene00304601</name>
</gene>
<evidence type="ECO:0000256" key="5">
    <source>
        <dbReference type="ARBA" id="ARBA00023274"/>
    </source>
</evidence>
<feature type="region of interest" description="Disordered" evidence="7">
    <location>
        <begin position="1192"/>
        <end position="1213"/>
    </location>
</feature>
<reference evidence="9" key="1">
    <citation type="journal article" date="2008" name="Nat. Genet.">
        <title>The Pristionchus pacificus genome provides a unique perspective on nematode lifestyle and parasitism.</title>
        <authorList>
            <person name="Dieterich C."/>
            <person name="Clifton S.W."/>
            <person name="Schuster L.N."/>
            <person name="Chinwalla A."/>
            <person name="Delehaunty K."/>
            <person name="Dinkelacker I."/>
            <person name="Fulton L."/>
            <person name="Fulton R."/>
            <person name="Godfrey J."/>
            <person name="Minx P."/>
            <person name="Mitreva M."/>
            <person name="Roeseler W."/>
            <person name="Tian H."/>
            <person name="Witte H."/>
            <person name="Yang S.P."/>
            <person name="Wilson R.K."/>
            <person name="Sommer R.J."/>
        </authorList>
    </citation>
    <scope>NUCLEOTIDE SEQUENCE [LARGE SCALE GENOMIC DNA]</scope>
    <source>
        <strain evidence="9">PS312</strain>
    </source>
</reference>
<feature type="region of interest" description="Disordered" evidence="7">
    <location>
        <begin position="1"/>
        <end position="141"/>
    </location>
</feature>
<dbReference type="GO" id="GO:0006364">
    <property type="term" value="P:rRNA processing"/>
    <property type="evidence" value="ECO:0007669"/>
    <property type="project" value="UniProtKB-KW"/>
</dbReference>
<dbReference type="PANTHER" id="PTHR17039:SF0">
    <property type="entry name" value="U3 SMALL NUCLEOLAR RIBONUCLEOPROTEIN PROTEIN MPP10"/>
    <property type="match status" value="1"/>
</dbReference>
<evidence type="ECO:0000256" key="7">
    <source>
        <dbReference type="SAM" id="MobiDB-lite"/>
    </source>
</evidence>
<name>A0A8R1Z6C8_PRIPA</name>
<accession>A0A8R1Z6C8</accession>
<feature type="compositionally biased region" description="Acidic residues" evidence="7">
    <location>
        <begin position="754"/>
        <end position="764"/>
    </location>
</feature>
<dbReference type="GO" id="GO:0032040">
    <property type="term" value="C:small-subunit processome"/>
    <property type="evidence" value="ECO:0000318"/>
    <property type="project" value="GO_Central"/>
</dbReference>